<evidence type="ECO:0000256" key="2">
    <source>
        <dbReference type="SAM" id="Phobius"/>
    </source>
</evidence>
<accession>A0A0G0TUR0</accession>
<dbReference type="EMBL" id="LBYC01000023">
    <property type="protein sequence ID" value="KKR41617.1"/>
    <property type="molecule type" value="Genomic_DNA"/>
</dbReference>
<gene>
    <name evidence="3" type="ORF">UT78_C0023G0008</name>
</gene>
<feature type="coiled-coil region" evidence="1">
    <location>
        <begin position="82"/>
        <end position="133"/>
    </location>
</feature>
<organism evidence="3 4">
    <name type="scientific">Candidatus Nomurabacteria bacterium GW2011_GWF2_40_12</name>
    <dbReference type="NCBI Taxonomy" id="1618776"/>
    <lineage>
        <taxon>Bacteria</taxon>
        <taxon>Candidatus Nomuraibacteriota</taxon>
    </lineage>
</organism>
<keyword evidence="2" id="KW-1133">Transmembrane helix</keyword>
<feature type="transmembrane region" description="Helical" evidence="2">
    <location>
        <begin position="21"/>
        <end position="43"/>
    </location>
</feature>
<feature type="transmembrane region" description="Helical" evidence="2">
    <location>
        <begin position="55"/>
        <end position="82"/>
    </location>
</feature>
<keyword evidence="1" id="KW-0175">Coiled coil</keyword>
<sequence>MLIKKVVKFFDKLEDKIRGKLSHYPFVYAFIGGIGVVLFWRGVWHTADDMNVGSVISLIIGSIMLLLTGIFVSAFVGSRLIISGLIGERKMEEKEEEELQTEEMQLKNLQNTLNRVEKKISDLEIKVEEEKNLHH</sequence>
<reference evidence="3 4" key="1">
    <citation type="journal article" date="2015" name="Nature">
        <title>rRNA introns, odd ribosomes, and small enigmatic genomes across a large radiation of phyla.</title>
        <authorList>
            <person name="Brown C.T."/>
            <person name="Hug L.A."/>
            <person name="Thomas B.C."/>
            <person name="Sharon I."/>
            <person name="Castelle C.J."/>
            <person name="Singh A."/>
            <person name="Wilkins M.J."/>
            <person name="Williams K.H."/>
            <person name="Banfield J.F."/>
        </authorList>
    </citation>
    <scope>NUCLEOTIDE SEQUENCE [LARGE SCALE GENOMIC DNA]</scope>
</reference>
<comment type="caution">
    <text evidence="3">The sequence shown here is derived from an EMBL/GenBank/DDBJ whole genome shotgun (WGS) entry which is preliminary data.</text>
</comment>
<name>A0A0G0TUR0_9BACT</name>
<evidence type="ECO:0000313" key="4">
    <source>
        <dbReference type="Proteomes" id="UP000034301"/>
    </source>
</evidence>
<evidence type="ECO:0000313" key="3">
    <source>
        <dbReference type="EMBL" id="KKR41617.1"/>
    </source>
</evidence>
<dbReference type="Proteomes" id="UP000034301">
    <property type="component" value="Unassembled WGS sequence"/>
</dbReference>
<keyword evidence="2" id="KW-0472">Membrane</keyword>
<evidence type="ECO:0000256" key="1">
    <source>
        <dbReference type="SAM" id="Coils"/>
    </source>
</evidence>
<dbReference type="AlphaFoldDB" id="A0A0G0TUR0"/>
<keyword evidence="2" id="KW-0812">Transmembrane</keyword>
<protein>
    <submittedName>
        <fullName evidence="3">Uncharacterized protein</fullName>
    </submittedName>
</protein>
<proteinExistence type="predicted"/>